<feature type="compositionally biased region" description="Low complexity" evidence="7">
    <location>
        <begin position="239"/>
        <end position="253"/>
    </location>
</feature>
<dbReference type="Pfam" id="PF13837">
    <property type="entry name" value="Myb_DNA-bind_4"/>
    <property type="match status" value="2"/>
</dbReference>
<evidence type="ECO:0000256" key="7">
    <source>
        <dbReference type="SAM" id="MobiDB-lite"/>
    </source>
</evidence>
<keyword evidence="3" id="KW-0805">Transcription regulation</keyword>
<evidence type="ECO:0000313" key="10">
    <source>
        <dbReference type="Proteomes" id="UP001604336"/>
    </source>
</evidence>
<organism evidence="9 10">
    <name type="scientific">Abeliophyllum distichum</name>
    <dbReference type="NCBI Taxonomy" id="126358"/>
    <lineage>
        <taxon>Eukaryota</taxon>
        <taxon>Viridiplantae</taxon>
        <taxon>Streptophyta</taxon>
        <taxon>Embryophyta</taxon>
        <taxon>Tracheophyta</taxon>
        <taxon>Spermatophyta</taxon>
        <taxon>Magnoliopsida</taxon>
        <taxon>eudicotyledons</taxon>
        <taxon>Gunneridae</taxon>
        <taxon>Pentapetalae</taxon>
        <taxon>asterids</taxon>
        <taxon>lamiids</taxon>
        <taxon>Lamiales</taxon>
        <taxon>Oleaceae</taxon>
        <taxon>Forsythieae</taxon>
        <taxon>Abeliophyllum</taxon>
    </lineage>
</organism>
<keyword evidence="5" id="KW-0804">Transcription</keyword>
<dbReference type="InterPro" id="IPR001005">
    <property type="entry name" value="SANT/Myb"/>
</dbReference>
<feature type="region of interest" description="Disordered" evidence="7">
    <location>
        <begin position="239"/>
        <end position="271"/>
    </location>
</feature>
<dbReference type="GO" id="GO:0005634">
    <property type="term" value="C:nucleus"/>
    <property type="evidence" value="ECO:0007669"/>
    <property type="project" value="UniProtKB-SubCell"/>
</dbReference>
<evidence type="ECO:0000256" key="1">
    <source>
        <dbReference type="ARBA" id="ARBA00004123"/>
    </source>
</evidence>
<dbReference type="PROSITE" id="PS50090">
    <property type="entry name" value="MYB_LIKE"/>
    <property type="match status" value="2"/>
</dbReference>
<keyword evidence="10" id="KW-1185">Reference proteome</keyword>
<proteinExistence type="predicted"/>
<sequence length="517" mass="59032">MEDQYGMADLRQCINGRTLFPPISQPPDLLSGHSGLSPAQHYEMLMLPRGLQQEFLSDSTTSASFNISKSASTGGASSIGAGLGGFDMEAGGLNVGSGGDIGTGRWPRQETLTLLEIRSRLDPKFKEANQKGPLWDEVSRIMSEEHGYQRSGKKCREKFENLYKYYKKTKEGKAGRQDGKHYRFFRQLEALYGETNNGASVSETHVVGSSFQYKTPHAVPNQETYPAPKISDYSLSLSNSSDFDTTSSDNSDLNEGKDDNSTNKRKKTRGQKCWKAKIRDFIDAQMRKLMDKQEDWMEKMMRTIEHKEQERILREEEWRKQDAERIEREQKFWANERAWIEGRDAALMEALQKLGGKELMAADIGSLSENPNDDPSETITINAVKGDNIWPDREITRLFQLRASMEERSQQGGVSEEVIWEEIARKMACFGHDRSGLTCKEKWYNVNNYLIGCNNKRRENPKGCSYYQNNESICNERDADHTSRLNDNGINDFCFRYFMGDADNNVWENYALKLNKG</sequence>
<dbReference type="PANTHER" id="PTHR21654:SF60">
    <property type="entry name" value="TRIHELIX TRANSCRIPTION FACTOR PTL"/>
    <property type="match status" value="1"/>
</dbReference>
<evidence type="ECO:0000256" key="3">
    <source>
        <dbReference type="ARBA" id="ARBA00023015"/>
    </source>
</evidence>
<gene>
    <name evidence="9" type="ORF">Adt_34264</name>
</gene>
<dbReference type="EMBL" id="JBFOLK010000010">
    <property type="protein sequence ID" value="KAL2481298.1"/>
    <property type="molecule type" value="Genomic_DNA"/>
</dbReference>
<dbReference type="Proteomes" id="UP001604336">
    <property type="component" value="Unassembled WGS sequence"/>
</dbReference>
<evidence type="ECO:0000313" key="9">
    <source>
        <dbReference type="EMBL" id="KAL2481298.1"/>
    </source>
</evidence>
<accession>A0ABD1R0L2</accession>
<name>A0ABD1R0L2_9LAMI</name>
<evidence type="ECO:0000256" key="6">
    <source>
        <dbReference type="ARBA" id="ARBA00023242"/>
    </source>
</evidence>
<dbReference type="GO" id="GO:0006355">
    <property type="term" value="P:regulation of DNA-templated transcription"/>
    <property type="evidence" value="ECO:0007669"/>
    <property type="project" value="UniProtKB-ARBA"/>
</dbReference>
<evidence type="ECO:0000256" key="4">
    <source>
        <dbReference type="ARBA" id="ARBA00023125"/>
    </source>
</evidence>
<dbReference type="GO" id="GO:0003677">
    <property type="term" value="F:DNA binding"/>
    <property type="evidence" value="ECO:0007669"/>
    <property type="project" value="UniProtKB-KW"/>
</dbReference>
<evidence type="ECO:0000259" key="8">
    <source>
        <dbReference type="PROSITE" id="PS50090"/>
    </source>
</evidence>
<feature type="domain" description="Myb-like" evidence="8">
    <location>
        <begin position="390"/>
        <end position="447"/>
    </location>
</feature>
<dbReference type="AlphaFoldDB" id="A0ABD1R0L2"/>
<protein>
    <submittedName>
        <fullName evidence="9">Trihelix transcription factor PTL</fullName>
    </submittedName>
</protein>
<dbReference type="PANTHER" id="PTHR21654">
    <property type="entry name" value="FI21293P1"/>
    <property type="match status" value="1"/>
</dbReference>
<comment type="subcellular location">
    <subcellularLocation>
        <location evidence="1">Nucleus</location>
    </subcellularLocation>
</comment>
<feature type="domain" description="Myb-like" evidence="8">
    <location>
        <begin position="98"/>
        <end position="163"/>
    </location>
</feature>
<dbReference type="CDD" id="cd12203">
    <property type="entry name" value="GT1"/>
    <property type="match status" value="2"/>
</dbReference>
<dbReference type="FunFam" id="1.10.10.60:FF:000342">
    <property type="entry name" value="trihelix transcription factor PTL-like"/>
    <property type="match status" value="1"/>
</dbReference>
<reference evidence="10" key="1">
    <citation type="submission" date="2024-07" db="EMBL/GenBank/DDBJ databases">
        <title>Two chromosome-level genome assemblies of Korean endemic species Abeliophyllum distichum and Forsythia ovata (Oleaceae).</title>
        <authorList>
            <person name="Jang H."/>
        </authorList>
    </citation>
    <scope>NUCLEOTIDE SEQUENCE [LARGE SCALE GENOMIC DNA]</scope>
</reference>
<evidence type="ECO:0000256" key="2">
    <source>
        <dbReference type="ARBA" id="ARBA00022737"/>
    </source>
</evidence>
<dbReference type="FunFam" id="1.10.10.60:FF:000061">
    <property type="entry name" value="Trihelix transcription factor GT-2"/>
    <property type="match status" value="1"/>
</dbReference>
<keyword evidence="6" id="KW-0539">Nucleus</keyword>
<evidence type="ECO:0000256" key="5">
    <source>
        <dbReference type="ARBA" id="ARBA00023163"/>
    </source>
</evidence>
<keyword evidence="4" id="KW-0238">DNA-binding</keyword>
<keyword evidence="2" id="KW-0677">Repeat</keyword>
<dbReference type="SMART" id="SM00717">
    <property type="entry name" value="SANT"/>
    <property type="match status" value="2"/>
</dbReference>
<comment type="caution">
    <text evidence="9">The sequence shown here is derived from an EMBL/GenBank/DDBJ whole genome shotgun (WGS) entry which is preliminary data.</text>
</comment>
<dbReference type="InterPro" id="IPR044822">
    <property type="entry name" value="Myb_DNA-bind_4"/>
</dbReference>
<dbReference type="Gene3D" id="1.10.10.60">
    <property type="entry name" value="Homeodomain-like"/>
    <property type="match status" value="2"/>
</dbReference>